<evidence type="ECO:0000313" key="1">
    <source>
        <dbReference type="EMBL" id="RYC70684.1"/>
    </source>
</evidence>
<keyword evidence="2" id="KW-1185">Reference proteome</keyword>
<comment type="caution">
    <text evidence="1">The sequence shown here is derived from an EMBL/GenBank/DDBJ whole genome shotgun (WGS) entry which is preliminary data.</text>
</comment>
<protein>
    <submittedName>
        <fullName evidence="1">Uncharacterized protein</fullName>
    </submittedName>
</protein>
<dbReference type="AlphaFoldDB" id="A0A4Q2UMQ9"/>
<dbReference type="RefSeq" id="WP_129598852.1">
    <property type="nucleotide sequence ID" value="NZ_SBLB01000001.1"/>
</dbReference>
<name>A0A4Q2UMQ9_9BACT</name>
<organism evidence="1 2">
    <name type="scientific">Spirosoma sordidisoli</name>
    <dbReference type="NCBI Taxonomy" id="2502893"/>
    <lineage>
        <taxon>Bacteria</taxon>
        <taxon>Pseudomonadati</taxon>
        <taxon>Bacteroidota</taxon>
        <taxon>Cytophagia</taxon>
        <taxon>Cytophagales</taxon>
        <taxon>Cytophagaceae</taxon>
        <taxon>Spirosoma</taxon>
    </lineage>
</organism>
<gene>
    <name evidence="1" type="ORF">EQG79_00600</name>
</gene>
<sequence length="205" mass="24007">METRVLDDLLSDLTEEFNFPNIERFRFRVNDHMRTVFRNIGYDLIASEFTEKMPVAQHTLTTPSYVLKVEDLSLDGQQWAGYEVTTEMYPKALLAFKRTPVGLQLPNYPAGDLYVRYIGLLKDERGQALIHREAYAACYEFVLGKLLESHPLHPRYNDRYRVQQNADTLIAQTRAELNRETAATRRTERQASGFIRNQTNDRFFY</sequence>
<accession>A0A4Q2UMQ9</accession>
<reference evidence="1 2" key="1">
    <citation type="submission" date="2019-01" db="EMBL/GenBank/DDBJ databases">
        <title>Spirosoma flava sp. nov., a propanil-degrading bacterium isolated from herbicide-contaminated soil.</title>
        <authorList>
            <person name="Zhang L."/>
            <person name="Jiang J.-D."/>
        </authorList>
    </citation>
    <scope>NUCLEOTIDE SEQUENCE [LARGE SCALE GENOMIC DNA]</scope>
    <source>
        <strain evidence="1 2">TY50</strain>
    </source>
</reference>
<dbReference type="Proteomes" id="UP000290407">
    <property type="component" value="Unassembled WGS sequence"/>
</dbReference>
<proteinExistence type="predicted"/>
<dbReference type="EMBL" id="SBLB01000001">
    <property type="protein sequence ID" value="RYC70684.1"/>
    <property type="molecule type" value="Genomic_DNA"/>
</dbReference>
<evidence type="ECO:0000313" key="2">
    <source>
        <dbReference type="Proteomes" id="UP000290407"/>
    </source>
</evidence>